<proteinExistence type="predicted"/>
<evidence type="ECO:0000256" key="2">
    <source>
        <dbReference type="SAM" id="Phobius"/>
    </source>
</evidence>
<feature type="transmembrane region" description="Helical" evidence="2">
    <location>
        <begin position="102"/>
        <end position="124"/>
    </location>
</feature>
<organism evidence="4 5">
    <name type="scientific">Lentinus tigrinus ALCF2SS1-6</name>
    <dbReference type="NCBI Taxonomy" id="1328759"/>
    <lineage>
        <taxon>Eukaryota</taxon>
        <taxon>Fungi</taxon>
        <taxon>Dikarya</taxon>
        <taxon>Basidiomycota</taxon>
        <taxon>Agaricomycotina</taxon>
        <taxon>Agaricomycetes</taxon>
        <taxon>Polyporales</taxon>
        <taxon>Polyporaceae</taxon>
        <taxon>Lentinus</taxon>
    </lineage>
</organism>
<evidence type="ECO:0000256" key="1">
    <source>
        <dbReference type="SAM" id="MobiDB-lite"/>
    </source>
</evidence>
<feature type="transmembrane region" description="Helical" evidence="2">
    <location>
        <begin position="217"/>
        <end position="241"/>
    </location>
</feature>
<keyword evidence="2" id="KW-0812">Transmembrane</keyword>
<feature type="domain" description="DUF6535" evidence="3">
    <location>
        <begin position="77"/>
        <end position="242"/>
    </location>
</feature>
<name>A0A5C2SI50_9APHY</name>
<feature type="compositionally biased region" description="Basic and acidic residues" evidence="1">
    <location>
        <begin position="42"/>
        <end position="55"/>
    </location>
</feature>
<accession>A0A5C2SI50</accession>
<keyword evidence="5" id="KW-1185">Reference proteome</keyword>
<dbReference type="InterPro" id="IPR045338">
    <property type="entry name" value="DUF6535"/>
</dbReference>
<feature type="region of interest" description="Disordered" evidence="1">
    <location>
        <begin position="1"/>
        <end position="55"/>
    </location>
</feature>
<dbReference type="AlphaFoldDB" id="A0A5C2SI50"/>
<gene>
    <name evidence="4" type="ORF">L227DRAFT_608701</name>
</gene>
<dbReference type="Proteomes" id="UP000313359">
    <property type="component" value="Unassembled WGS sequence"/>
</dbReference>
<feature type="transmembrane region" description="Helical" evidence="2">
    <location>
        <begin position="155"/>
        <end position="178"/>
    </location>
</feature>
<keyword evidence="2" id="KW-1133">Transmembrane helix</keyword>
<dbReference type="EMBL" id="ML122256">
    <property type="protein sequence ID" value="RPD63462.1"/>
    <property type="molecule type" value="Genomic_DNA"/>
</dbReference>
<reference evidence="4" key="1">
    <citation type="journal article" date="2018" name="Genome Biol. Evol.">
        <title>Genomics and development of Lentinus tigrinus, a white-rot wood-decaying mushroom with dimorphic fruiting bodies.</title>
        <authorList>
            <person name="Wu B."/>
            <person name="Xu Z."/>
            <person name="Knudson A."/>
            <person name="Carlson A."/>
            <person name="Chen N."/>
            <person name="Kovaka S."/>
            <person name="LaButti K."/>
            <person name="Lipzen A."/>
            <person name="Pennachio C."/>
            <person name="Riley R."/>
            <person name="Schakwitz W."/>
            <person name="Umezawa K."/>
            <person name="Ohm R.A."/>
            <person name="Grigoriev I.V."/>
            <person name="Nagy L.G."/>
            <person name="Gibbons J."/>
            <person name="Hibbett D."/>
        </authorList>
    </citation>
    <scope>NUCLEOTIDE SEQUENCE [LARGE SCALE GENOMIC DNA]</scope>
    <source>
        <strain evidence="4">ALCF2SS1-6</strain>
    </source>
</reference>
<keyword evidence="2" id="KW-0472">Membrane</keyword>
<evidence type="ECO:0000313" key="5">
    <source>
        <dbReference type="Proteomes" id="UP000313359"/>
    </source>
</evidence>
<dbReference type="OrthoDB" id="3185525at2759"/>
<protein>
    <recommendedName>
        <fullName evidence="3">DUF6535 domain-containing protein</fullName>
    </recommendedName>
</protein>
<sequence length="324" mass="36500">MTESQHAPLPTLGTGDATQPGSSAGGGRAQGGQAEVPPQNPEQREREPPQWETDKTLEKYWEARKTFFTHEEREEAWKETFKNLEAYNDKLVERWNMEIDNLLVFAGLFSAILTACNVQSYQLLTPPPPDPLLTINHTAPAFVNHDPTPSPPPRYAVWLNAFWFSSLIFSLSAASIGIMAKEWLNEYNAGLTGTPREIARLRQLRMDSLQRWRVKEIIAMLPVLLQIASALFFAGLLVLLWQLDRTVAIVGSVLVGMLVIFSLTTIILPSVTTHCSYIIPPSRALFVPTRSLPVFVIKLRYQLSSSIVRHYIYSVPLRSSQQEE</sequence>
<dbReference type="Pfam" id="PF20153">
    <property type="entry name" value="DUF6535"/>
    <property type="match status" value="1"/>
</dbReference>
<feature type="transmembrane region" description="Helical" evidence="2">
    <location>
        <begin position="247"/>
        <end position="268"/>
    </location>
</feature>
<evidence type="ECO:0000313" key="4">
    <source>
        <dbReference type="EMBL" id="RPD63462.1"/>
    </source>
</evidence>
<evidence type="ECO:0000259" key="3">
    <source>
        <dbReference type="Pfam" id="PF20153"/>
    </source>
</evidence>